<protein>
    <submittedName>
        <fullName evidence="2">Glycosyltransferase</fullName>
        <ecNumber evidence="2">2.4.1.-</ecNumber>
    </submittedName>
</protein>
<reference evidence="2" key="1">
    <citation type="submission" date="2016-10" db="EMBL/GenBank/DDBJ databases">
        <authorList>
            <person name="de Groot N.N."/>
        </authorList>
    </citation>
    <scope>NUCLEOTIDE SEQUENCE</scope>
</reference>
<sequence>MSRTKVKILVATHKPYDFPDSTTYVPVQVGKSLVQEDYGYLKDDTGENISDKNRSFSELTALYWAWKNHFFKENEFCGLVHYRRYFKGSETFGKHTILSEKDIVSILDDYDVIVPKKRKYYIETVGDHYAHAHYRKDLDILKTILKERSPEYLNAFENIMEQTSLYLYNMFVMRTEDFHAYCAWLFPILFELEERVDISEYDSYQRRIFGFLSERLFTVWLLHHSMRTKEVNVVNTEGENLFLKAVKMLKRKYFK</sequence>
<keyword evidence="2" id="KW-0808">Transferase</keyword>
<dbReference type="EMBL" id="FPHL01000052">
    <property type="protein sequence ID" value="SFV68413.1"/>
    <property type="molecule type" value="Genomic_DNA"/>
</dbReference>
<dbReference type="GO" id="GO:0016757">
    <property type="term" value="F:glycosyltransferase activity"/>
    <property type="evidence" value="ECO:0007669"/>
    <property type="project" value="UniProtKB-KW"/>
</dbReference>
<keyword evidence="2" id="KW-0328">Glycosyltransferase</keyword>
<accession>A0A1W1CRQ4</accession>
<feature type="domain" description="DUF4422" evidence="1">
    <location>
        <begin position="7"/>
        <end position="224"/>
    </location>
</feature>
<dbReference type="Pfam" id="PF14393">
    <property type="entry name" value="DUF4422"/>
    <property type="match status" value="1"/>
</dbReference>
<name>A0A1W1CRQ4_9ZZZZ</name>
<dbReference type="EC" id="2.4.1.-" evidence="2"/>
<organism evidence="2">
    <name type="scientific">hydrothermal vent metagenome</name>
    <dbReference type="NCBI Taxonomy" id="652676"/>
    <lineage>
        <taxon>unclassified sequences</taxon>
        <taxon>metagenomes</taxon>
        <taxon>ecological metagenomes</taxon>
    </lineage>
</organism>
<dbReference type="AlphaFoldDB" id="A0A1W1CRQ4"/>
<dbReference type="InterPro" id="IPR025536">
    <property type="entry name" value="DUF4422"/>
</dbReference>
<proteinExistence type="predicted"/>
<gene>
    <name evidence="2" type="ORF">MNB_SV-10-1278</name>
</gene>
<evidence type="ECO:0000259" key="1">
    <source>
        <dbReference type="Pfam" id="PF14393"/>
    </source>
</evidence>
<evidence type="ECO:0000313" key="2">
    <source>
        <dbReference type="EMBL" id="SFV68413.1"/>
    </source>
</evidence>